<feature type="region of interest" description="Disordered" evidence="2">
    <location>
        <begin position="83"/>
        <end position="105"/>
    </location>
</feature>
<name>A0A848QP03_9SPHN</name>
<evidence type="ECO:0000256" key="2">
    <source>
        <dbReference type="SAM" id="MobiDB-lite"/>
    </source>
</evidence>
<protein>
    <submittedName>
        <fullName evidence="4">MerR family transcriptional regulator</fullName>
    </submittedName>
</protein>
<dbReference type="InterPro" id="IPR009061">
    <property type="entry name" value="DNA-bd_dom_put_sf"/>
</dbReference>
<organism evidence="4 5">
    <name type="scientific">Pontixanthobacter rizhaonensis</name>
    <dbReference type="NCBI Taxonomy" id="2730337"/>
    <lineage>
        <taxon>Bacteria</taxon>
        <taxon>Pseudomonadati</taxon>
        <taxon>Pseudomonadota</taxon>
        <taxon>Alphaproteobacteria</taxon>
        <taxon>Sphingomonadales</taxon>
        <taxon>Erythrobacteraceae</taxon>
        <taxon>Pontixanthobacter</taxon>
    </lineage>
</organism>
<dbReference type="GO" id="GO:0003700">
    <property type="term" value="F:DNA-binding transcription factor activity"/>
    <property type="evidence" value="ECO:0007669"/>
    <property type="project" value="InterPro"/>
</dbReference>
<evidence type="ECO:0000313" key="4">
    <source>
        <dbReference type="EMBL" id="NMW31855.1"/>
    </source>
</evidence>
<dbReference type="RefSeq" id="WP_170011746.1">
    <property type="nucleotide sequence ID" value="NZ_JABCRE010000002.1"/>
</dbReference>
<dbReference type="SMART" id="SM00422">
    <property type="entry name" value="HTH_MERR"/>
    <property type="match status" value="1"/>
</dbReference>
<dbReference type="Proteomes" id="UP000561181">
    <property type="component" value="Unassembled WGS sequence"/>
</dbReference>
<dbReference type="GO" id="GO:0003677">
    <property type="term" value="F:DNA binding"/>
    <property type="evidence" value="ECO:0007669"/>
    <property type="project" value="UniProtKB-KW"/>
</dbReference>
<dbReference type="EMBL" id="JABCRE010000002">
    <property type="protein sequence ID" value="NMW31855.1"/>
    <property type="molecule type" value="Genomic_DNA"/>
</dbReference>
<dbReference type="PANTHER" id="PTHR30204">
    <property type="entry name" value="REDOX-CYCLING DRUG-SENSING TRANSCRIPTIONAL ACTIVATOR SOXR"/>
    <property type="match status" value="1"/>
</dbReference>
<keyword evidence="5" id="KW-1185">Reference proteome</keyword>
<comment type="caution">
    <text evidence="4">The sequence shown here is derived from an EMBL/GenBank/DDBJ whole genome shotgun (WGS) entry which is preliminary data.</text>
</comment>
<accession>A0A848QP03</accession>
<dbReference type="SUPFAM" id="SSF46955">
    <property type="entry name" value="Putative DNA-binding domain"/>
    <property type="match status" value="1"/>
</dbReference>
<dbReference type="PANTHER" id="PTHR30204:SF15">
    <property type="entry name" value="BLL5018 PROTEIN"/>
    <property type="match status" value="1"/>
</dbReference>
<dbReference type="InterPro" id="IPR000551">
    <property type="entry name" value="MerR-type_HTH_dom"/>
</dbReference>
<dbReference type="PROSITE" id="PS50937">
    <property type="entry name" value="HTH_MERR_2"/>
    <property type="match status" value="1"/>
</dbReference>
<evidence type="ECO:0000256" key="1">
    <source>
        <dbReference type="ARBA" id="ARBA00023125"/>
    </source>
</evidence>
<keyword evidence="1" id="KW-0238">DNA-binding</keyword>
<feature type="domain" description="HTH merR-type" evidence="3">
    <location>
        <begin position="16"/>
        <end position="84"/>
    </location>
</feature>
<dbReference type="InterPro" id="IPR047057">
    <property type="entry name" value="MerR_fam"/>
</dbReference>
<reference evidence="4 5" key="1">
    <citation type="submission" date="2020-04" db="EMBL/GenBank/DDBJ databases">
        <authorList>
            <person name="Liu A."/>
        </authorList>
    </citation>
    <scope>NUCLEOTIDE SEQUENCE [LARGE SCALE GENOMIC DNA]</scope>
    <source>
        <strain evidence="4 5">RZ02</strain>
    </source>
</reference>
<gene>
    <name evidence="4" type="ORF">HKD42_07265</name>
</gene>
<dbReference type="Gene3D" id="1.10.1660.10">
    <property type="match status" value="1"/>
</dbReference>
<sequence>MSANFDDGKEDGALRTIGEVSKALDIKTHVLRYWEQQFPMLEPLKRSGGRRYYRPEDVALIETIDQLVNSEGYTLKGAQQAIESGKAGGAVPDEQSEEQGYVRHPQAEAVPLELTTPIADSGGVGEFFGTSPAATSQPSEPVLELSEVQEDAMSRAEILARLKDIRGRLAGALAA</sequence>
<dbReference type="CDD" id="cd04765">
    <property type="entry name" value="HTH_MlrA-like_sg2"/>
    <property type="match status" value="1"/>
</dbReference>
<evidence type="ECO:0000313" key="5">
    <source>
        <dbReference type="Proteomes" id="UP000561181"/>
    </source>
</evidence>
<dbReference type="Pfam" id="PF13411">
    <property type="entry name" value="MerR_1"/>
    <property type="match status" value="1"/>
</dbReference>
<evidence type="ECO:0000259" key="3">
    <source>
        <dbReference type="PROSITE" id="PS50937"/>
    </source>
</evidence>
<proteinExistence type="predicted"/>
<dbReference type="AlphaFoldDB" id="A0A848QP03"/>